<protein>
    <recommendedName>
        <fullName evidence="7">Rhodopsin domain-containing protein</fullName>
    </recommendedName>
</protein>
<keyword evidence="3 6" id="KW-1133">Transmembrane helix</keyword>
<evidence type="ECO:0000256" key="3">
    <source>
        <dbReference type="ARBA" id="ARBA00022989"/>
    </source>
</evidence>
<reference evidence="8 9" key="1">
    <citation type="submission" date="2016-05" db="EMBL/GenBank/DDBJ databases">
        <title>A degradative enzymes factory behind the ericoid mycorrhizal symbiosis.</title>
        <authorList>
            <consortium name="DOE Joint Genome Institute"/>
            <person name="Martino E."/>
            <person name="Morin E."/>
            <person name="Grelet G."/>
            <person name="Kuo A."/>
            <person name="Kohler A."/>
            <person name="Daghino S."/>
            <person name="Barry K."/>
            <person name="Choi C."/>
            <person name="Cichocki N."/>
            <person name="Clum A."/>
            <person name="Copeland A."/>
            <person name="Hainaut M."/>
            <person name="Haridas S."/>
            <person name="Labutti K."/>
            <person name="Lindquist E."/>
            <person name="Lipzen A."/>
            <person name="Khouja H.-R."/>
            <person name="Murat C."/>
            <person name="Ohm R."/>
            <person name="Olson A."/>
            <person name="Spatafora J."/>
            <person name="Veneault-Fourrey C."/>
            <person name="Henrissat B."/>
            <person name="Grigoriev I."/>
            <person name="Martin F."/>
            <person name="Perotto S."/>
        </authorList>
    </citation>
    <scope>NUCLEOTIDE SEQUENCE [LARGE SCALE GENOMIC DNA]</scope>
    <source>
        <strain evidence="8 9">UAMH 7357</strain>
    </source>
</reference>
<dbReference type="EMBL" id="KZ613472">
    <property type="protein sequence ID" value="PMD24451.1"/>
    <property type="molecule type" value="Genomic_DNA"/>
</dbReference>
<sequence>CLCTNNTLLYDLALCVLENCNFTEQIVAAETLQNDLCAGAPQESRSAEILRDGIIIPAFTFPFIILRLISRIWVTKKVWWDDWASLRLTFFVGAYHGFGKHFWDVPVLSLVILGKARYYVASINYALIQNFAKFSILLLYLRIFLGDRFRLVLKITMGWMVCHTTSFVIAVVFQCVPLQAIWDHTITGRCLNMNTLTITGAAFSILEDIFIMLLPISELKGLNLTLHKRIALCFMFAIGSFACITSMVRLKSIMHYGYTLDAAWSSTDVLIWSGIEIYTAIICSCLLCIRPLLRQCFPSLFPSIRAPESRERSITNPNWAQKVGIAALKLSSNIKGSKGRSQILNFWMMKRWVGLL</sequence>
<evidence type="ECO:0000256" key="1">
    <source>
        <dbReference type="ARBA" id="ARBA00004141"/>
    </source>
</evidence>
<dbReference type="GO" id="GO:0016020">
    <property type="term" value="C:membrane"/>
    <property type="evidence" value="ECO:0007669"/>
    <property type="project" value="UniProtKB-SubCell"/>
</dbReference>
<name>A0A2J6QDV3_9HELO</name>
<comment type="subcellular location">
    <subcellularLocation>
        <location evidence="1">Membrane</location>
        <topology evidence="1">Multi-pass membrane protein</topology>
    </subcellularLocation>
</comment>
<organism evidence="8 9">
    <name type="scientific">Hyaloscypha hepaticicola</name>
    <dbReference type="NCBI Taxonomy" id="2082293"/>
    <lineage>
        <taxon>Eukaryota</taxon>
        <taxon>Fungi</taxon>
        <taxon>Dikarya</taxon>
        <taxon>Ascomycota</taxon>
        <taxon>Pezizomycotina</taxon>
        <taxon>Leotiomycetes</taxon>
        <taxon>Helotiales</taxon>
        <taxon>Hyaloscyphaceae</taxon>
        <taxon>Hyaloscypha</taxon>
    </lineage>
</organism>
<dbReference type="Proteomes" id="UP000235672">
    <property type="component" value="Unassembled WGS sequence"/>
</dbReference>
<gene>
    <name evidence="8" type="ORF">NA56DRAFT_740853</name>
</gene>
<feature type="transmembrane region" description="Helical" evidence="6">
    <location>
        <begin position="123"/>
        <end position="145"/>
    </location>
</feature>
<keyword evidence="9" id="KW-1185">Reference proteome</keyword>
<evidence type="ECO:0000259" key="7">
    <source>
        <dbReference type="Pfam" id="PF20684"/>
    </source>
</evidence>
<feature type="domain" description="Rhodopsin" evidence="7">
    <location>
        <begin position="66"/>
        <end position="294"/>
    </location>
</feature>
<evidence type="ECO:0000313" key="8">
    <source>
        <dbReference type="EMBL" id="PMD24451.1"/>
    </source>
</evidence>
<dbReference type="InterPro" id="IPR052337">
    <property type="entry name" value="SAT4-like"/>
</dbReference>
<dbReference type="STRING" id="1745343.A0A2J6QDV3"/>
<accession>A0A2J6QDV3</accession>
<feature type="transmembrane region" description="Helical" evidence="6">
    <location>
        <begin position="194"/>
        <end position="217"/>
    </location>
</feature>
<feature type="transmembrane region" description="Helical" evidence="6">
    <location>
        <begin position="229"/>
        <end position="249"/>
    </location>
</feature>
<dbReference type="PANTHER" id="PTHR33048">
    <property type="entry name" value="PTH11-LIKE INTEGRAL MEMBRANE PROTEIN (AFU_ORTHOLOGUE AFUA_5G11245)"/>
    <property type="match status" value="1"/>
</dbReference>
<dbReference type="OrthoDB" id="5329176at2759"/>
<feature type="transmembrane region" description="Helical" evidence="6">
    <location>
        <begin position="157"/>
        <end position="182"/>
    </location>
</feature>
<dbReference type="InterPro" id="IPR049326">
    <property type="entry name" value="Rhodopsin_dom_fungi"/>
</dbReference>
<feature type="transmembrane region" description="Helical" evidence="6">
    <location>
        <begin position="54"/>
        <end position="74"/>
    </location>
</feature>
<evidence type="ECO:0000256" key="2">
    <source>
        <dbReference type="ARBA" id="ARBA00022692"/>
    </source>
</evidence>
<keyword evidence="2 6" id="KW-0812">Transmembrane</keyword>
<dbReference type="Pfam" id="PF20684">
    <property type="entry name" value="Fung_rhodopsin"/>
    <property type="match status" value="1"/>
</dbReference>
<proteinExistence type="inferred from homology"/>
<keyword evidence="4 6" id="KW-0472">Membrane</keyword>
<evidence type="ECO:0000256" key="4">
    <source>
        <dbReference type="ARBA" id="ARBA00023136"/>
    </source>
</evidence>
<evidence type="ECO:0000313" key="9">
    <source>
        <dbReference type="Proteomes" id="UP000235672"/>
    </source>
</evidence>
<feature type="transmembrane region" description="Helical" evidence="6">
    <location>
        <begin position="269"/>
        <end position="289"/>
    </location>
</feature>
<dbReference type="AlphaFoldDB" id="A0A2J6QDV3"/>
<evidence type="ECO:0000256" key="6">
    <source>
        <dbReference type="SAM" id="Phobius"/>
    </source>
</evidence>
<comment type="similarity">
    <text evidence="5">Belongs to the SAT4 family.</text>
</comment>
<evidence type="ECO:0000256" key="5">
    <source>
        <dbReference type="ARBA" id="ARBA00038359"/>
    </source>
</evidence>
<dbReference type="PANTHER" id="PTHR33048:SF47">
    <property type="entry name" value="INTEGRAL MEMBRANE PROTEIN-RELATED"/>
    <property type="match status" value="1"/>
</dbReference>
<feature type="non-terminal residue" evidence="8">
    <location>
        <position position="1"/>
    </location>
</feature>